<evidence type="ECO:0000313" key="3">
    <source>
        <dbReference type="Proteomes" id="UP001595528"/>
    </source>
</evidence>
<dbReference type="Pfam" id="PF04380">
    <property type="entry name" value="BMFP"/>
    <property type="match status" value="1"/>
</dbReference>
<name>A0ABV7L5B8_9PROT</name>
<reference evidence="3" key="1">
    <citation type="journal article" date="2019" name="Int. J. Syst. Evol. Microbiol.">
        <title>The Global Catalogue of Microorganisms (GCM) 10K type strain sequencing project: providing services to taxonomists for standard genome sequencing and annotation.</title>
        <authorList>
            <consortium name="The Broad Institute Genomics Platform"/>
            <consortium name="The Broad Institute Genome Sequencing Center for Infectious Disease"/>
            <person name="Wu L."/>
            <person name="Ma J."/>
        </authorList>
    </citation>
    <scope>NUCLEOTIDE SEQUENCE [LARGE SCALE GENOMIC DNA]</scope>
    <source>
        <strain evidence="3">KCTC 42964</strain>
    </source>
</reference>
<feature type="region of interest" description="Disordered" evidence="1">
    <location>
        <begin position="82"/>
        <end position="116"/>
    </location>
</feature>
<accession>A0ABV7L5B8</accession>
<keyword evidence="3" id="KW-1185">Reference proteome</keyword>
<proteinExistence type="predicted"/>
<evidence type="ECO:0000313" key="2">
    <source>
        <dbReference type="EMBL" id="MFC3229629.1"/>
    </source>
</evidence>
<dbReference type="EMBL" id="JBHRTR010000034">
    <property type="protein sequence ID" value="MFC3229629.1"/>
    <property type="molecule type" value="Genomic_DNA"/>
</dbReference>
<protein>
    <submittedName>
        <fullName evidence="2">Accessory factor UbiK family protein</fullName>
    </submittedName>
</protein>
<comment type="caution">
    <text evidence="2">The sequence shown here is derived from an EMBL/GenBank/DDBJ whole genome shotgun (WGS) entry which is preliminary data.</text>
</comment>
<dbReference type="InterPro" id="IPR007475">
    <property type="entry name" value="UbiK"/>
</dbReference>
<evidence type="ECO:0000256" key="1">
    <source>
        <dbReference type="SAM" id="MobiDB-lite"/>
    </source>
</evidence>
<sequence length="116" mass="12316">MQTRNPLFDDLARLASGAMGTAQSVKEEMEVLMRSRMERWATEMAFATREEVDAAMAAATVAEERVAALSARVAELEQALAAGGGAAAGAASPARRPGRPKGRSGQPGNFRRGRNR</sequence>
<organism evidence="2 3">
    <name type="scientific">Marinibaculum pumilum</name>
    <dbReference type="NCBI Taxonomy" id="1766165"/>
    <lineage>
        <taxon>Bacteria</taxon>
        <taxon>Pseudomonadati</taxon>
        <taxon>Pseudomonadota</taxon>
        <taxon>Alphaproteobacteria</taxon>
        <taxon>Rhodospirillales</taxon>
        <taxon>Rhodospirillaceae</taxon>
        <taxon>Marinibaculum</taxon>
    </lineage>
</organism>
<dbReference type="Proteomes" id="UP001595528">
    <property type="component" value="Unassembled WGS sequence"/>
</dbReference>
<dbReference type="RefSeq" id="WP_379904013.1">
    <property type="nucleotide sequence ID" value="NZ_JBHRTR010000034.1"/>
</dbReference>
<gene>
    <name evidence="2" type="ORF">ACFOGJ_20440</name>
</gene>